<reference evidence="2" key="1">
    <citation type="submission" date="2025-08" db="UniProtKB">
        <authorList>
            <consortium name="Ensembl"/>
        </authorList>
    </citation>
    <scope>IDENTIFICATION</scope>
</reference>
<feature type="region of interest" description="Disordered" evidence="1">
    <location>
        <begin position="1"/>
        <end position="114"/>
    </location>
</feature>
<feature type="compositionally biased region" description="Polar residues" evidence="1">
    <location>
        <begin position="67"/>
        <end position="81"/>
    </location>
</feature>
<feature type="compositionally biased region" description="Low complexity" evidence="1">
    <location>
        <begin position="43"/>
        <end position="66"/>
    </location>
</feature>
<dbReference type="GeneTree" id="ENSGT00940000156438"/>
<evidence type="ECO:0000313" key="2">
    <source>
        <dbReference type="Ensembl" id="ENSSBOP00000005693.1"/>
    </source>
</evidence>
<feature type="compositionally biased region" description="Polar residues" evidence="1">
    <location>
        <begin position="31"/>
        <end position="42"/>
    </location>
</feature>
<dbReference type="AlphaFoldDB" id="A0A2K6SE96"/>
<proteinExistence type="predicted"/>
<dbReference type="Ensembl" id="ENSSBOT00000022353.1">
    <property type="protein sequence ID" value="ENSSBOP00000005693.1"/>
    <property type="gene ID" value="ENSSBOG00000019731.1"/>
</dbReference>
<accession>A0A2K6SE96</accession>
<reference evidence="2" key="2">
    <citation type="submission" date="2025-09" db="UniProtKB">
        <authorList>
            <consortium name="Ensembl"/>
        </authorList>
    </citation>
    <scope>IDENTIFICATION</scope>
</reference>
<feature type="compositionally biased region" description="Low complexity" evidence="1">
    <location>
        <begin position="15"/>
        <end position="30"/>
    </location>
</feature>
<name>A0A2K6SE96_SAIBB</name>
<feature type="compositionally biased region" description="Low complexity" evidence="1">
    <location>
        <begin position="86"/>
        <end position="95"/>
    </location>
</feature>
<evidence type="ECO:0008006" key="4">
    <source>
        <dbReference type="Google" id="ProtNLM"/>
    </source>
</evidence>
<evidence type="ECO:0000256" key="1">
    <source>
        <dbReference type="SAM" id="MobiDB-lite"/>
    </source>
</evidence>
<protein>
    <recommendedName>
        <fullName evidence="4">TATA-box binding protein associated factor 15</fullName>
    </recommendedName>
</protein>
<dbReference type="Proteomes" id="UP000233220">
    <property type="component" value="Unplaced"/>
</dbReference>
<evidence type="ECO:0000313" key="3">
    <source>
        <dbReference type="Proteomes" id="UP000233220"/>
    </source>
</evidence>
<organism evidence="2 3">
    <name type="scientific">Saimiri boliviensis boliviensis</name>
    <name type="common">Bolivian squirrel monkey</name>
    <dbReference type="NCBI Taxonomy" id="39432"/>
    <lineage>
        <taxon>Eukaryota</taxon>
        <taxon>Metazoa</taxon>
        <taxon>Chordata</taxon>
        <taxon>Craniata</taxon>
        <taxon>Vertebrata</taxon>
        <taxon>Euteleostomi</taxon>
        <taxon>Mammalia</taxon>
        <taxon>Eutheria</taxon>
        <taxon>Euarchontoglires</taxon>
        <taxon>Primates</taxon>
        <taxon>Haplorrhini</taxon>
        <taxon>Platyrrhini</taxon>
        <taxon>Cebidae</taxon>
        <taxon>Saimiriinae</taxon>
        <taxon>Saimiri</taxon>
    </lineage>
</organism>
<sequence>MSDSGSYSQSGGEPQSYSSYGNQGSQGYGQTAQSYSGYGQATDSSYGQNYSSYSQSYGDSYDQQSGFDQHQGSYDEQSNYDQQHDSYNQNQQSYHSQRENYSHHTQDDRRDVSRRYFHKVSLPFMSLLPYSCPPHK</sequence>
<keyword evidence="3" id="KW-1185">Reference proteome</keyword>
<feature type="compositionally biased region" description="Polar residues" evidence="1">
    <location>
        <begin position="1"/>
        <end position="13"/>
    </location>
</feature>
<feature type="compositionally biased region" description="Basic and acidic residues" evidence="1">
    <location>
        <begin position="96"/>
        <end position="114"/>
    </location>
</feature>